<reference evidence="1" key="1">
    <citation type="submission" date="2023-12" db="EMBL/GenBank/DDBJ databases">
        <title>Genome assembly of Anisodus tanguticus.</title>
        <authorList>
            <person name="Wang Y.-J."/>
        </authorList>
    </citation>
    <scope>NUCLEOTIDE SEQUENCE</scope>
    <source>
        <strain evidence="1">KB-2021</strain>
        <tissue evidence="1">Leaf</tissue>
    </source>
</reference>
<comment type="caution">
    <text evidence="1">The sequence shown here is derived from an EMBL/GenBank/DDBJ whole genome shotgun (WGS) entry which is preliminary data.</text>
</comment>
<evidence type="ECO:0000313" key="2">
    <source>
        <dbReference type="Proteomes" id="UP001291623"/>
    </source>
</evidence>
<protein>
    <submittedName>
        <fullName evidence="1">Uncharacterized protein</fullName>
    </submittedName>
</protein>
<dbReference type="Proteomes" id="UP001291623">
    <property type="component" value="Unassembled WGS sequence"/>
</dbReference>
<proteinExistence type="predicted"/>
<accession>A0AAE1UW14</accession>
<organism evidence="1 2">
    <name type="scientific">Anisodus tanguticus</name>
    <dbReference type="NCBI Taxonomy" id="243964"/>
    <lineage>
        <taxon>Eukaryota</taxon>
        <taxon>Viridiplantae</taxon>
        <taxon>Streptophyta</taxon>
        <taxon>Embryophyta</taxon>
        <taxon>Tracheophyta</taxon>
        <taxon>Spermatophyta</taxon>
        <taxon>Magnoliopsida</taxon>
        <taxon>eudicotyledons</taxon>
        <taxon>Gunneridae</taxon>
        <taxon>Pentapetalae</taxon>
        <taxon>asterids</taxon>
        <taxon>lamiids</taxon>
        <taxon>Solanales</taxon>
        <taxon>Solanaceae</taxon>
        <taxon>Solanoideae</taxon>
        <taxon>Hyoscyameae</taxon>
        <taxon>Anisodus</taxon>
    </lineage>
</organism>
<dbReference type="EMBL" id="JAVYJV010000023">
    <property type="protein sequence ID" value="KAK4339264.1"/>
    <property type="molecule type" value="Genomic_DNA"/>
</dbReference>
<gene>
    <name evidence="1" type="ORF">RND71_040726</name>
</gene>
<name>A0AAE1UW14_9SOLA</name>
<keyword evidence="2" id="KW-1185">Reference proteome</keyword>
<dbReference type="AlphaFoldDB" id="A0AAE1UW14"/>
<sequence length="145" mass="15932">MVLDGESTGRLVHGKRRCSSSRTDGTSFWLHISPVRNASRKVAYFVGVEGEDNSETMEKPGLRQHGVVAAVKIVVRGLSMGLSPQEPHVRVPPHTAQVAKALSFALRYSQVLVSIAVSIEKIKAKRSFKDLTLTEKNQHRTIEGS</sequence>
<evidence type="ECO:0000313" key="1">
    <source>
        <dbReference type="EMBL" id="KAK4339264.1"/>
    </source>
</evidence>